<dbReference type="InterPro" id="IPR000644">
    <property type="entry name" value="CBS_dom"/>
</dbReference>
<name>A0A6J2KSB3_BOMMA</name>
<feature type="domain" description="CBS" evidence="7">
    <location>
        <begin position="879"/>
        <end position="939"/>
    </location>
</feature>
<feature type="domain" description="CBS" evidence="7">
    <location>
        <begin position="654"/>
        <end position="715"/>
    </location>
</feature>
<evidence type="ECO:0000256" key="2">
    <source>
        <dbReference type="ARBA" id="ARBA00022737"/>
    </source>
</evidence>
<reference evidence="9 10" key="1">
    <citation type="submission" date="2025-04" db="UniProtKB">
        <authorList>
            <consortium name="RefSeq"/>
        </authorList>
    </citation>
    <scope>IDENTIFICATION</scope>
    <source>
        <tissue evidence="9 10">Silk gland</tissue>
    </source>
</reference>
<dbReference type="PANTHER" id="PTHR13780:SF35">
    <property type="entry name" value="LD22662P"/>
    <property type="match status" value="1"/>
</dbReference>
<dbReference type="OrthoDB" id="449052at2759"/>
<feature type="compositionally biased region" description="Basic and acidic residues" evidence="6">
    <location>
        <begin position="120"/>
        <end position="129"/>
    </location>
</feature>
<comment type="subunit">
    <text evidence="4">AMPK is a heterotrimer of an alpha catalytic subunit (PRKAA1 or PRKAA2), a beta (PRKAB1 or PRKAB2) and a gamma non-catalytic subunits (PRKAG1, PRKAG2 or PRKAG3). Interacts with FNIP1 and FNIP2.</text>
</comment>
<dbReference type="SMART" id="SM00116">
    <property type="entry name" value="CBS"/>
    <property type="match status" value="4"/>
</dbReference>
<dbReference type="CDD" id="cd04641">
    <property type="entry name" value="CBS_euAMPK_gamma-like_repeat2"/>
    <property type="match status" value="1"/>
</dbReference>
<dbReference type="AlphaFoldDB" id="A0A6J2KSB3"/>
<dbReference type="KEGG" id="bman:114252679"/>
<dbReference type="GO" id="GO:0005634">
    <property type="term" value="C:nucleus"/>
    <property type="evidence" value="ECO:0007669"/>
    <property type="project" value="TreeGrafter"/>
</dbReference>
<feature type="region of interest" description="Disordered" evidence="6">
    <location>
        <begin position="171"/>
        <end position="194"/>
    </location>
</feature>
<dbReference type="SMR" id="A0A6J2KSB3"/>
<dbReference type="RefSeq" id="XP_028043059.1">
    <property type="nucleotide sequence ID" value="XM_028187258.1"/>
</dbReference>
<evidence type="ECO:0000259" key="7">
    <source>
        <dbReference type="PROSITE" id="PS51371"/>
    </source>
</evidence>
<dbReference type="SUPFAM" id="SSF54631">
    <property type="entry name" value="CBS-domain pair"/>
    <property type="match status" value="2"/>
</dbReference>
<keyword evidence="2" id="KW-0677">Repeat</keyword>
<dbReference type="Gene3D" id="3.10.580.10">
    <property type="entry name" value="CBS-domain"/>
    <property type="match status" value="2"/>
</dbReference>
<keyword evidence="8" id="KW-1185">Reference proteome</keyword>
<dbReference type="GO" id="GO:0031588">
    <property type="term" value="C:nucleotide-activated protein kinase complex"/>
    <property type="evidence" value="ECO:0007669"/>
    <property type="project" value="TreeGrafter"/>
</dbReference>
<accession>A0A6J2KSB3</accession>
<dbReference type="CDD" id="cd04618">
    <property type="entry name" value="CBS_euAMPK_gamma-like_repeat1"/>
    <property type="match status" value="1"/>
</dbReference>
<feature type="region of interest" description="Disordered" evidence="6">
    <location>
        <begin position="106"/>
        <end position="144"/>
    </location>
</feature>
<keyword evidence="3 5" id="KW-0129">CBS domain</keyword>
<dbReference type="Proteomes" id="UP000504629">
    <property type="component" value="Unplaced"/>
</dbReference>
<dbReference type="RefSeq" id="XP_028043058.1">
    <property type="nucleotide sequence ID" value="XM_028187257.1"/>
</dbReference>
<evidence type="ECO:0000313" key="9">
    <source>
        <dbReference type="RefSeq" id="XP_028043058.1"/>
    </source>
</evidence>
<feature type="compositionally biased region" description="Basic residues" evidence="6">
    <location>
        <begin position="8"/>
        <end position="20"/>
    </location>
</feature>
<feature type="domain" description="CBS" evidence="7">
    <location>
        <begin position="810"/>
        <end position="870"/>
    </location>
</feature>
<feature type="compositionally biased region" description="Polar residues" evidence="6">
    <location>
        <begin position="308"/>
        <end position="317"/>
    </location>
</feature>
<dbReference type="CTD" id="42515"/>
<evidence type="ECO:0000256" key="5">
    <source>
        <dbReference type="PROSITE-ProRule" id="PRU00703"/>
    </source>
</evidence>
<feature type="domain" description="CBS" evidence="7">
    <location>
        <begin position="731"/>
        <end position="793"/>
    </location>
</feature>
<evidence type="ECO:0000313" key="10">
    <source>
        <dbReference type="RefSeq" id="XP_028043059.1"/>
    </source>
</evidence>
<dbReference type="PANTHER" id="PTHR13780">
    <property type="entry name" value="AMP-ACTIVATED PROTEIN KINASE, GAMMA REGULATORY SUBUNIT"/>
    <property type="match status" value="1"/>
</dbReference>
<dbReference type="GO" id="GO:0019887">
    <property type="term" value="F:protein kinase regulator activity"/>
    <property type="evidence" value="ECO:0007669"/>
    <property type="project" value="TreeGrafter"/>
</dbReference>
<evidence type="ECO:0000313" key="8">
    <source>
        <dbReference type="Proteomes" id="UP000504629"/>
    </source>
</evidence>
<feature type="compositionally biased region" description="Basic and acidic residues" evidence="6">
    <location>
        <begin position="174"/>
        <end position="188"/>
    </location>
</feature>
<evidence type="ECO:0000256" key="4">
    <source>
        <dbReference type="ARBA" id="ARBA00025878"/>
    </source>
</evidence>
<feature type="compositionally biased region" description="Polar residues" evidence="6">
    <location>
        <begin position="28"/>
        <end position="45"/>
    </location>
</feature>
<feature type="region of interest" description="Disordered" evidence="6">
    <location>
        <begin position="948"/>
        <end position="989"/>
    </location>
</feature>
<dbReference type="GO" id="GO:0019901">
    <property type="term" value="F:protein kinase binding"/>
    <property type="evidence" value="ECO:0007669"/>
    <property type="project" value="TreeGrafter"/>
</dbReference>
<dbReference type="PROSITE" id="PS51371">
    <property type="entry name" value="CBS"/>
    <property type="match status" value="4"/>
</dbReference>
<dbReference type="GeneID" id="114252679"/>
<sequence length="989" mass="112279">MDTDRKKDLKVKHKKNRRKNEKKEKMEATNTDLKLDNMCNQTSRLTDGNGSESGSSTDSEDLVNAINYNTITSLAALKDIIQGDNNDTPETDSFFQHYFMNHCNNLSSRNIPPNSPFPYTERRRLSQCREEDEEDDKRENDPPAPILFSEIELGKPHQSISDILAKELSLSDGSEVKRSNAEKDKSPDDLYDNEDDHARLNRTIMGAKHKFLVTTTEPPLASVERALRSHIHNAHTVHFGTKGAEEQRPSMRSIFTGQNLHRDKNYFDSSLIEIRSTVDEIPTSSEDIWVKRTEDKTDAALIKQTIIQDTPASITNNDTEKQNEKPETNETEMRDSKTSDKSTESVRSRSGTWSFRMTPKEKDALNKIQYRREKDLRRSSDERRQKRDNRLDAAITRSSQSVGERKRRGSNDDGQPHPMYQQTIHGTSGVSRRPALFDIFKSKPKTGDAKKQSSIMQQVKAAVQSITKSSGGSSTKEVKQEPSKPEASTSSTTPVVKVRDGSAHKHAGSDTRYYHTLTASSSRRPSAMAKVMEMFRGRSSVPGQAPPTDAAEKRKARALAQQQHYATAGAHLRRAASQQAEKRRSSLGNVPVNRHRASDAFLDPHHAAILFRDSRGLPVADPFLEKVSLSDLEEDESQIFVKFFKFHKCYDLIPTSAKLVVFDTQLLVKKAFFALVYNGVRAAPLWDSNQQQFVGMLTITDFIKILQMYYTSPDVKMEELEEHRLETWRRVLKGSVMPLVSIGPDSSLFEAIRMLITNRIHRLPVIDPDTGNVLYILTHKRILRFLFLYINELPKPSYLKSKIRDLRIGTLSDIETATEETSIIEALKKFVNRRVSALPLIDPEGRLKDIYAKFDVINLAAEKTYNNLDVTLKTANEHRNEWFEGVQKCKLDETLFDVMERIVRAEVHRLVVVDDDDKVIGIISLSDLLMYLVLRPTGECGVTSLRNEHAPIEEKDENLNPEDVAESGDDKSTVSKEQDDSEERTQCQE</sequence>
<comment type="similarity">
    <text evidence="1">Belongs to the 5'-AMP-activated protein kinase gamma subunit family.</text>
</comment>
<dbReference type="Pfam" id="PF00571">
    <property type="entry name" value="CBS"/>
    <property type="match status" value="3"/>
</dbReference>
<evidence type="ECO:0000256" key="6">
    <source>
        <dbReference type="SAM" id="MobiDB-lite"/>
    </source>
</evidence>
<feature type="compositionally biased region" description="Acidic residues" evidence="6">
    <location>
        <begin position="954"/>
        <end position="967"/>
    </location>
</feature>
<evidence type="ECO:0000256" key="3">
    <source>
        <dbReference type="ARBA" id="ARBA00023122"/>
    </source>
</evidence>
<dbReference type="InterPro" id="IPR050511">
    <property type="entry name" value="AMPK_gamma/SDS23_families"/>
</dbReference>
<feature type="compositionally biased region" description="Basic and acidic residues" evidence="6">
    <location>
        <begin position="318"/>
        <end position="347"/>
    </location>
</feature>
<dbReference type="InterPro" id="IPR046342">
    <property type="entry name" value="CBS_dom_sf"/>
</dbReference>
<organism evidence="8 10">
    <name type="scientific">Bombyx mandarina</name>
    <name type="common">Wild silk moth</name>
    <name type="synonym">Wild silkworm</name>
    <dbReference type="NCBI Taxonomy" id="7092"/>
    <lineage>
        <taxon>Eukaryota</taxon>
        <taxon>Metazoa</taxon>
        <taxon>Ecdysozoa</taxon>
        <taxon>Arthropoda</taxon>
        <taxon>Hexapoda</taxon>
        <taxon>Insecta</taxon>
        <taxon>Pterygota</taxon>
        <taxon>Neoptera</taxon>
        <taxon>Endopterygota</taxon>
        <taxon>Lepidoptera</taxon>
        <taxon>Glossata</taxon>
        <taxon>Ditrysia</taxon>
        <taxon>Bombycoidea</taxon>
        <taxon>Bombycidae</taxon>
        <taxon>Bombycinae</taxon>
        <taxon>Bombyx</taxon>
    </lineage>
</organism>
<feature type="region of interest" description="Disordered" evidence="6">
    <location>
        <begin position="308"/>
        <end position="495"/>
    </location>
</feature>
<feature type="compositionally biased region" description="Polar residues" evidence="6">
    <location>
        <begin position="420"/>
        <end position="430"/>
    </location>
</feature>
<feature type="compositionally biased region" description="Basic and acidic residues" evidence="6">
    <location>
        <begin position="358"/>
        <end position="391"/>
    </location>
</feature>
<dbReference type="GO" id="GO:0016208">
    <property type="term" value="F:AMP binding"/>
    <property type="evidence" value="ECO:0007669"/>
    <property type="project" value="TreeGrafter"/>
</dbReference>
<protein>
    <submittedName>
        <fullName evidence="9 10">Uncharacterized protein LOC114252679</fullName>
    </submittedName>
</protein>
<proteinExistence type="inferred from homology"/>
<evidence type="ECO:0000256" key="1">
    <source>
        <dbReference type="ARBA" id="ARBA00006750"/>
    </source>
</evidence>
<gene>
    <name evidence="9 10" type="primary">LOC114252679</name>
</gene>
<dbReference type="GO" id="GO:0005737">
    <property type="term" value="C:cytoplasm"/>
    <property type="evidence" value="ECO:0007669"/>
    <property type="project" value="TreeGrafter"/>
</dbReference>
<feature type="compositionally biased region" description="Basic and acidic residues" evidence="6">
    <location>
        <begin position="968"/>
        <end position="989"/>
    </location>
</feature>
<feature type="compositionally biased region" description="Low complexity" evidence="6">
    <location>
        <begin position="46"/>
        <end position="57"/>
    </location>
</feature>
<feature type="region of interest" description="Disordered" evidence="6">
    <location>
        <begin position="1"/>
        <end position="60"/>
    </location>
</feature>